<dbReference type="Pfam" id="PF00271">
    <property type="entry name" value="Helicase_C"/>
    <property type="match status" value="1"/>
</dbReference>
<name>A0ABZ0PB79_9BACT</name>
<organism evidence="8 9">
    <name type="scientific">Metamycoplasma equirhinis</name>
    <dbReference type="NCBI Taxonomy" id="92402"/>
    <lineage>
        <taxon>Bacteria</taxon>
        <taxon>Bacillati</taxon>
        <taxon>Mycoplasmatota</taxon>
        <taxon>Mycoplasmoidales</taxon>
        <taxon>Metamycoplasmataceae</taxon>
        <taxon>Metamycoplasma</taxon>
    </lineage>
</organism>
<dbReference type="PROSITE" id="PS51194">
    <property type="entry name" value="HELICASE_CTER"/>
    <property type="match status" value="1"/>
</dbReference>
<dbReference type="SMART" id="SM00487">
    <property type="entry name" value="DEXDc"/>
    <property type="match status" value="1"/>
</dbReference>
<gene>
    <name evidence="8" type="ORF">R9B83_01115</name>
</gene>
<keyword evidence="5" id="KW-0175">Coiled coil</keyword>
<keyword evidence="4" id="KW-0067">ATP-binding</keyword>
<evidence type="ECO:0000256" key="3">
    <source>
        <dbReference type="ARBA" id="ARBA00022806"/>
    </source>
</evidence>
<evidence type="ECO:0000259" key="7">
    <source>
        <dbReference type="PROSITE" id="PS51194"/>
    </source>
</evidence>
<dbReference type="CDD" id="cd09179">
    <property type="entry name" value="PLDc_N_DEXD_a"/>
    <property type="match status" value="1"/>
</dbReference>
<evidence type="ECO:0000256" key="1">
    <source>
        <dbReference type="ARBA" id="ARBA00022741"/>
    </source>
</evidence>
<keyword evidence="3 8" id="KW-0347">Helicase</keyword>
<dbReference type="GeneID" id="94493468"/>
<dbReference type="Pfam" id="PF04851">
    <property type="entry name" value="ResIII"/>
    <property type="match status" value="1"/>
</dbReference>
<feature type="domain" description="Helicase C-terminal" evidence="7">
    <location>
        <begin position="535"/>
        <end position="688"/>
    </location>
</feature>
<keyword evidence="9" id="KW-1185">Reference proteome</keyword>
<dbReference type="PANTHER" id="PTHR11274:SF0">
    <property type="entry name" value="GENERAL TRANSCRIPTION AND DNA REPAIR FACTOR IIH HELICASE SUBUNIT XPB"/>
    <property type="match status" value="1"/>
</dbReference>
<evidence type="ECO:0000256" key="4">
    <source>
        <dbReference type="ARBA" id="ARBA00022840"/>
    </source>
</evidence>
<evidence type="ECO:0000259" key="6">
    <source>
        <dbReference type="PROSITE" id="PS51192"/>
    </source>
</evidence>
<feature type="coiled-coil region" evidence="5">
    <location>
        <begin position="519"/>
        <end position="546"/>
    </location>
</feature>
<evidence type="ECO:0000313" key="8">
    <source>
        <dbReference type="EMBL" id="WPB54155.1"/>
    </source>
</evidence>
<dbReference type="PROSITE" id="PS51192">
    <property type="entry name" value="HELICASE_ATP_BIND_1"/>
    <property type="match status" value="1"/>
</dbReference>
<dbReference type="GO" id="GO:0004386">
    <property type="term" value="F:helicase activity"/>
    <property type="evidence" value="ECO:0007669"/>
    <property type="project" value="UniProtKB-KW"/>
</dbReference>
<keyword evidence="2" id="KW-0378">Hydrolase</keyword>
<dbReference type="InterPro" id="IPR001650">
    <property type="entry name" value="Helicase_C-like"/>
</dbReference>
<dbReference type="InterPro" id="IPR014001">
    <property type="entry name" value="Helicase_ATP-bd"/>
</dbReference>
<dbReference type="InterPro" id="IPR050615">
    <property type="entry name" value="ATP-dep_DNA_Helicase"/>
</dbReference>
<dbReference type="SMART" id="SM00490">
    <property type="entry name" value="HELICc"/>
    <property type="match status" value="1"/>
</dbReference>
<dbReference type="InterPro" id="IPR027417">
    <property type="entry name" value="P-loop_NTPase"/>
</dbReference>
<accession>A0ABZ0PB79</accession>
<protein>
    <submittedName>
        <fullName evidence="8">DEAD/DEAH box helicase family protein</fullName>
    </submittedName>
</protein>
<feature type="domain" description="Helicase ATP-binding" evidence="6">
    <location>
        <begin position="283"/>
        <end position="448"/>
    </location>
</feature>
<keyword evidence="1" id="KW-0547">Nucleotide-binding</keyword>
<evidence type="ECO:0000256" key="2">
    <source>
        <dbReference type="ARBA" id="ARBA00022801"/>
    </source>
</evidence>
<dbReference type="Proteomes" id="UP001303601">
    <property type="component" value="Chromosome"/>
</dbReference>
<sequence>MNKPNLSKLIFKKSYEKNSDNFVDEFYSDCLKNSILYKRIAGYFNSSIFNLIKPELEIFIKNQGKIRIICNTEIIKNKEDLASIEKGYSDREKTLFNEEIVKMIRNNIESSKLLYLLIKQNILDIQIIETWDSKNKIQRFLHSKIGIFKDNYNNIVAFTGSHNETFSGWSEKGNEESFEVFCSWNTNEDERCDNKEKYFDSLWKNNEDDQNVILYQPSELLAILEKSIYEIDKEIDISRIEIYEQLQKAIFELSNKLIKNTINKWDLENSSKKLRPYQLQILENWEANNRIGLFNMCTGSGKTFTSICAIKDAIYNKNEIPLILVPSKLLEFQWKNEIKKALGNQILVFTNDDLSKYPNTLSFSKRQDENNKMAFIFTYKKASSLDFLKNFHWGKHIFLIADEVHNIGATNARRIMEYEVGAKIGLSATPMRKYDEEGSQIILSYFEKTIEPVYEISNGINDGALSRYNYFFNNVYLNEAESEEYISLTKRIGRKIALLNSKEKIMDDSSLQTLLINRAKILKKAEQKYEKTIEILNNEIKNIQDEKWLIYFEDKIEIKNFRQLLKQRNFKYMDYTYDFYSGMQNQNEIKNKIIEHFRKNGGIIFCIKCLDEGVDIPEINKAIIIASSKNPREYVQRRGRILRKHTGKNYAYIYDFLVLPSANITNDIVDSSLESEIERLEAFSRNSENGNILDKDIQWIKRRYLNIQKGEK</sequence>
<dbReference type="Gene3D" id="3.40.50.300">
    <property type="entry name" value="P-loop containing nucleotide triphosphate hydrolases"/>
    <property type="match status" value="2"/>
</dbReference>
<dbReference type="EMBL" id="CP137845">
    <property type="protein sequence ID" value="WPB54155.1"/>
    <property type="molecule type" value="Genomic_DNA"/>
</dbReference>
<evidence type="ECO:0000256" key="5">
    <source>
        <dbReference type="SAM" id="Coils"/>
    </source>
</evidence>
<dbReference type="InterPro" id="IPR006935">
    <property type="entry name" value="Helicase/UvrB_N"/>
</dbReference>
<proteinExistence type="predicted"/>
<evidence type="ECO:0000313" key="9">
    <source>
        <dbReference type="Proteomes" id="UP001303601"/>
    </source>
</evidence>
<dbReference type="PANTHER" id="PTHR11274">
    <property type="entry name" value="RAD25/XP-B DNA REPAIR HELICASE"/>
    <property type="match status" value="1"/>
</dbReference>
<dbReference type="SUPFAM" id="SSF52540">
    <property type="entry name" value="P-loop containing nucleoside triphosphate hydrolases"/>
    <property type="match status" value="1"/>
</dbReference>
<dbReference type="RefSeq" id="WP_140031715.1">
    <property type="nucleotide sequence ID" value="NZ_CP137845.1"/>
</dbReference>
<reference evidence="8" key="1">
    <citation type="submission" date="2023-11" db="EMBL/GenBank/DDBJ databases">
        <title>Completed genome sequence of Mycoplasma equirhinis type strain M432/72.</title>
        <authorList>
            <person name="Spergser J."/>
        </authorList>
    </citation>
    <scope>NUCLEOTIDE SEQUENCE [LARGE SCALE GENOMIC DNA]</scope>
    <source>
        <strain evidence="8">M432/72</strain>
    </source>
</reference>